<dbReference type="AlphaFoldDB" id="A0A383WAC0"/>
<organism evidence="2 4">
    <name type="scientific">Tetradesmus obliquus</name>
    <name type="common">Green alga</name>
    <name type="synonym">Acutodesmus obliquus</name>
    <dbReference type="NCBI Taxonomy" id="3088"/>
    <lineage>
        <taxon>Eukaryota</taxon>
        <taxon>Viridiplantae</taxon>
        <taxon>Chlorophyta</taxon>
        <taxon>core chlorophytes</taxon>
        <taxon>Chlorophyceae</taxon>
        <taxon>CS clade</taxon>
        <taxon>Sphaeropleales</taxon>
        <taxon>Scenedesmaceae</taxon>
        <taxon>Tetradesmus</taxon>
    </lineage>
</organism>
<evidence type="ECO:0000313" key="2">
    <source>
        <dbReference type="EMBL" id="SZX74150.1"/>
    </source>
</evidence>
<dbReference type="EMBL" id="FNXT01001358">
    <property type="protein sequence ID" value="SZX79191.1"/>
    <property type="molecule type" value="Genomic_DNA"/>
</dbReference>
<dbReference type="Pfam" id="PF07386">
    <property type="entry name" value="DUF1499"/>
    <property type="match status" value="1"/>
</dbReference>
<dbReference type="PANTHER" id="PTHR34801">
    <property type="entry name" value="EXPRESSED PROTEIN"/>
    <property type="match status" value="1"/>
</dbReference>
<proteinExistence type="predicted"/>
<dbReference type="InterPro" id="IPR010865">
    <property type="entry name" value="DUF1499"/>
</dbReference>
<gene>
    <name evidence="2" type="ORF">BQ4739_LOCUS14397</name>
    <name evidence="3" type="ORF">BQ4739_LOCUS19476</name>
</gene>
<sequence>MSKLVVFRYDDVVYATTPAPASAEQHPSSAAGADADDVASFGGTCPTCLGPVDGTLGSCSGIDPCSSSYDDRPPHFVAPWQFDGSQAVAVRDLVDTLEELGASVQQQRGAYVYATWSTPGVAGSSGRLVDLEFLFAENDNTVAVRAAPQQQQQPIPSSPSTSATATTAAITSSSTSTAAAANIGFLSSALLSIMGGQPGQLLEAVRIRLGWEEVPILRNRRRALFFGESPFDDFGPTPPPGLDYGKDLNLRAEGFQGSD</sequence>
<evidence type="ECO:0000256" key="1">
    <source>
        <dbReference type="SAM" id="MobiDB-lite"/>
    </source>
</evidence>
<dbReference type="EMBL" id="FNXT01001207">
    <property type="protein sequence ID" value="SZX74150.1"/>
    <property type="molecule type" value="Genomic_DNA"/>
</dbReference>
<evidence type="ECO:0000313" key="3">
    <source>
        <dbReference type="EMBL" id="SZX79191.1"/>
    </source>
</evidence>
<evidence type="ECO:0000313" key="4">
    <source>
        <dbReference type="Proteomes" id="UP000256970"/>
    </source>
</evidence>
<dbReference type="Proteomes" id="UP000256970">
    <property type="component" value="Unassembled WGS sequence"/>
</dbReference>
<accession>A0A383WAC0</accession>
<reference evidence="2 4" key="1">
    <citation type="submission" date="2016-10" db="EMBL/GenBank/DDBJ databases">
        <authorList>
            <person name="Cai Z."/>
        </authorList>
    </citation>
    <scope>NUCLEOTIDE SEQUENCE [LARGE SCALE GENOMIC DNA]</scope>
</reference>
<protein>
    <submittedName>
        <fullName evidence="2">Uncharacterized protein</fullName>
    </submittedName>
</protein>
<name>A0A383WAC0_TETOB</name>
<feature type="region of interest" description="Disordered" evidence="1">
    <location>
        <begin position="146"/>
        <end position="168"/>
    </location>
</feature>
<dbReference type="PANTHER" id="PTHR34801:SF6">
    <property type="entry name" value="SLL1620 PROTEIN"/>
    <property type="match status" value="1"/>
</dbReference>
<keyword evidence="4" id="KW-1185">Reference proteome</keyword>